<dbReference type="EMBL" id="CP092625">
    <property type="protein sequence ID" value="UMM42913.1"/>
    <property type="molecule type" value="Genomic_DNA"/>
</dbReference>
<sequence>MAFDANRLKLMFGFFILALLVGIAYRHENEVASKINNYYDKDELHTFLLMLMEGQFRKFRRTIEEQSNDLDQEQKTDEIQKEWETLPAVSNL</sequence>
<evidence type="ECO:0000313" key="2">
    <source>
        <dbReference type="EMBL" id="UMM42913.1"/>
    </source>
</evidence>
<name>A0AAE9FHF4_CAEBR</name>
<accession>A0AAE9FHF4</accession>
<dbReference type="Proteomes" id="UP000829354">
    <property type="component" value="Chromosome X"/>
</dbReference>
<feature type="chain" id="PRO_5041906561" evidence="1">
    <location>
        <begin position="27"/>
        <end position="92"/>
    </location>
</feature>
<proteinExistence type="predicted"/>
<gene>
    <name evidence="2" type="ORF">L5515_018568</name>
</gene>
<evidence type="ECO:0000313" key="3">
    <source>
        <dbReference type="Proteomes" id="UP000829354"/>
    </source>
</evidence>
<reference evidence="2 3" key="1">
    <citation type="submission" date="2022-04" db="EMBL/GenBank/DDBJ databases">
        <title>Chromosome-level reference genomes for two strains of Caenorhabditis briggsae: an improved platform for comparative genomics.</title>
        <authorList>
            <person name="Stevens L."/>
            <person name="Andersen E."/>
        </authorList>
    </citation>
    <scope>NUCLEOTIDE SEQUENCE [LARGE SCALE GENOMIC DNA]</scope>
    <source>
        <strain evidence="2">VX34</strain>
        <tissue evidence="2">Whole-organism</tissue>
    </source>
</reference>
<feature type="signal peptide" evidence="1">
    <location>
        <begin position="1"/>
        <end position="26"/>
    </location>
</feature>
<protein>
    <submittedName>
        <fullName evidence="2">Uncharacterized protein</fullName>
    </submittedName>
</protein>
<dbReference type="AlphaFoldDB" id="A0AAE9FHF4"/>
<keyword evidence="1" id="KW-0732">Signal</keyword>
<organism evidence="2 3">
    <name type="scientific">Caenorhabditis briggsae</name>
    <dbReference type="NCBI Taxonomy" id="6238"/>
    <lineage>
        <taxon>Eukaryota</taxon>
        <taxon>Metazoa</taxon>
        <taxon>Ecdysozoa</taxon>
        <taxon>Nematoda</taxon>
        <taxon>Chromadorea</taxon>
        <taxon>Rhabditida</taxon>
        <taxon>Rhabditina</taxon>
        <taxon>Rhabditomorpha</taxon>
        <taxon>Rhabditoidea</taxon>
        <taxon>Rhabditidae</taxon>
        <taxon>Peloderinae</taxon>
        <taxon>Caenorhabditis</taxon>
    </lineage>
</organism>
<evidence type="ECO:0000256" key="1">
    <source>
        <dbReference type="SAM" id="SignalP"/>
    </source>
</evidence>
<keyword evidence="3" id="KW-1185">Reference proteome</keyword>